<reference evidence="2 3" key="1">
    <citation type="submission" date="2021-01" db="EMBL/GenBank/DDBJ databases">
        <title>Belnapia mucosa sp. nov. and Belnapia arida sp. nov., isolated from the Tabernas Desert (Almeria, Spain).</title>
        <authorList>
            <person name="Molina-Menor E."/>
            <person name="Vidal-Verdu A."/>
            <person name="Calonge A."/>
            <person name="Satari L."/>
            <person name="Pereto Magraner J."/>
            <person name="Porcar Miralles M."/>
        </authorList>
    </citation>
    <scope>NUCLEOTIDE SEQUENCE [LARGE SCALE GENOMIC DNA]</scope>
    <source>
        <strain evidence="2 3">T6</strain>
    </source>
</reference>
<feature type="domain" description="Helix-turn-helix" evidence="1">
    <location>
        <begin position="11"/>
        <end position="58"/>
    </location>
</feature>
<protein>
    <submittedName>
        <fullName evidence="2">Helix-turn-helix domain-containing protein</fullName>
    </submittedName>
</protein>
<dbReference type="InterPro" id="IPR041657">
    <property type="entry name" value="HTH_17"/>
</dbReference>
<sequence>MYSAEPKRLAYSVDDAAKRIGCGRTTVFGLIRTGRLAAVKLGGRTLVTESALSTLLASLPPAESCKKTD</sequence>
<accession>A0ABS1VAX3</accession>
<keyword evidence="3" id="KW-1185">Reference proteome</keyword>
<dbReference type="Proteomes" id="UP000606490">
    <property type="component" value="Unassembled WGS sequence"/>
</dbReference>
<organism evidence="2 3">
    <name type="scientific">Belnapia mucosa</name>
    <dbReference type="NCBI Taxonomy" id="2804532"/>
    <lineage>
        <taxon>Bacteria</taxon>
        <taxon>Pseudomonadati</taxon>
        <taxon>Pseudomonadota</taxon>
        <taxon>Alphaproteobacteria</taxon>
        <taxon>Acetobacterales</taxon>
        <taxon>Roseomonadaceae</taxon>
        <taxon>Belnapia</taxon>
    </lineage>
</organism>
<evidence type="ECO:0000313" key="3">
    <source>
        <dbReference type="Proteomes" id="UP000606490"/>
    </source>
</evidence>
<dbReference type="RefSeq" id="WP_202828564.1">
    <property type="nucleotide sequence ID" value="NZ_JAEUXJ010000020.1"/>
</dbReference>
<dbReference type="Pfam" id="PF12728">
    <property type="entry name" value="HTH_17"/>
    <property type="match status" value="1"/>
</dbReference>
<comment type="caution">
    <text evidence="2">The sequence shown here is derived from an EMBL/GenBank/DDBJ whole genome shotgun (WGS) entry which is preliminary data.</text>
</comment>
<proteinExistence type="predicted"/>
<evidence type="ECO:0000259" key="1">
    <source>
        <dbReference type="Pfam" id="PF12728"/>
    </source>
</evidence>
<dbReference type="InterPro" id="IPR010093">
    <property type="entry name" value="SinI_DNA-bd"/>
</dbReference>
<dbReference type="EMBL" id="JAEUXJ010000020">
    <property type="protein sequence ID" value="MBL6458822.1"/>
    <property type="molecule type" value="Genomic_DNA"/>
</dbReference>
<gene>
    <name evidence="2" type="ORF">JMJ55_26170</name>
</gene>
<evidence type="ECO:0000313" key="2">
    <source>
        <dbReference type="EMBL" id="MBL6458822.1"/>
    </source>
</evidence>
<dbReference type="NCBIfam" id="TIGR01764">
    <property type="entry name" value="excise"/>
    <property type="match status" value="1"/>
</dbReference>
<name>A0ABS1VAX3_9PROT</name>